<reference evidence="1 2" key="1">
    <citation type="journal article" date="2004" name="Genome Res.">
        <title>The complete genome and proteome of Mycoplasma mobile.</title>
        <authorList>
            <person name="Jaffe J.D."/>
            <person name="Stange-Thomann N."/>
            <person name="Smith C."/>
            <person name="DeCaprio D."/>
            <person name="Fisher S."/>
            <person name="Butler J."/>
            <person name="Calvo S."/>
            <person name="Elkins T."/>
            <person name="FitzGerald M.G."/>
            <person name="Hafez N."/>
            <person name="Kodira C.D."/>
            <person name="Major J."/>
            <person name="Wang S."/>
            <person name="Wilkinson J."/>
            <person name="Nicol R."/>
            <person name="Nusbaum C."/>
            <person name="Birren B."/>
            <person name="Berg H.C."/>
            <person name="Church G.M."/>
        </authorList>
    </citation>
    <scope>NUCLEOTIDE SEQUENCE [LARGE SCALE GENOMIC DNA]</scope>
    <source>
        <strain evidence="2">ATCC 43663 / 163K / NCTC 11711</strain>
    </source>
</reference>
<dbReference type="KEGG" id="mmo:MMOB6040"/>
<proteinExistence type="predicted"/>
<dbReference type="RefSeq" id="WP_011265124.1">
    <property type="nucleotide sequence ID" value="NC_006908.1"/>
</dbReference>
<protein>
    <submittedName>
        <fullName evidence="1">Expressed protein</fullName>
    </submittedName>
</protein>
<keyword evidence="2" id="KW-1185">Reference proteome</keyword>
<evidence type="ECO:0000313" key="1">
    <source>
        <dbReference type="EMBL" id="AAT28090.1"/>
    </source>
</evidence>
<name>Q6KH41_MYCM1</name>
<gene>
    <name evidence="1" type="ordered locus">MMOB6040</name>
</gene>
<dbReference type="HOGENOM" id="CLU_1584675_0_0_14"/>
<sequence length="198" mass="23100">MAKEINLKLKEDEQKILESFNQKLAENFKKRNLLKNGNGPVNKNTNVTTVDYYTFLNHPSTAINLINQSSSEITYFYTDDGINKWYPHSIDSKNELWDWQWSNFDTRNAMVVQLPINKTQTKFIVIPLSKYYAPEGGETPLTNIYSQIVTKDTMPSFNNGKWTWENKDLFPSSVDNSFTFHARLYLRDNGDFEWVGAF</sequence>
<dbReference type="AlphaFoldDB" id="Q6KH41"/>
<accession>Q6KH41</accession>
<evidence type="ECO:0000313" key="2">
    <source>
        <dbReference type="Proteomes" id="UP000009072"/>
    </source>
</evidence>
<organism evidence="1 2">
    <name type="scientific">Mycoplasma mobile (strain ATCC 43663 / 163K / NCTC 11711)</name>
    <name type="common">Mesomycoplasma mobile</name>
    <dbReference type="NCBI Taxonomy" id="267748"/>
    <lineage>
        <taxon>Bacteria</taxon>
        <taxon>Bacillati</taxon>
        <taxon>Mycoplasmatota</taxon>
        <taxon>Mycoplasmoidales</taxon>
        <taxon>Metamycoplasmataceae</taxon>
        <taxon>Mesomycoplasma</taxon>
    </lineage>
</organism>
<dbReference type="Proteomes" id="UP000009072">
    <property type="component" value="Chromosome"/>
</dbReference>
<dbReference type="EMBL" id="AE017308">
    <property type="protein sequence ID" value="AAT28090.1"/>
    <property type="molecule type" value="Genomic_DNA"/>
</dbReference>